<dbReference type="PROSITE" id="PS50263">
    <property type="entry name" value="CN_HYDROLASE"/>
    <property type="match status" value="1"/>
</dbReference>
<dbReference type="SUPFAM" id="SSF56317">
    <property type="entry name" value="Carbon-nitrogen hydrolase"/>
    <property type="match status" value="1"/>
</dbReference>
<keyword evidence="7" id="KW-1185">Reference proteome</keyword>
<dbReference type="EC" id="3.5.5.1" evidence="4"/>
<dbReference type="PANTHER" id="PTHR46044:SF14">
    <property type="entry name" value="ARYLACETONITRILASE"/>
    <property type="match status" value="1"/>
</dbReference>
<dbReference type="AlphaFoldDB" id="A0A9P8V2I4"/>
<evidence type="ECO:0000313" key="7">
    <source>
        <dbReference type="Proteomes" id="UP000770015"/>
    </source>
</evidence>
<feature type="domain" description="CN hydrolase" evidence="5">
    <location>
        <begin position="9"/>
        <end position="270"/>
    </location>
</feature>
<dbReference type="InterPro" id="IPR003010">
    <property type="entry name" value="C-N_Hydrolase"/>
</dbReference>
<accession>A0A9P8V2I4</accession>
<name>A0A9P8V2I4_9PEZI</name>
<dbReference type="GO" id="GO:0000257">
    <property type="term" value="F:nitrilase activity"/>
    <property type="evidence" value="ECO:0007669"/>
    <property type="project" value="UniProtKB-EC"/>
</dbReference>
<protein>
    <recommendedName>
        <fullName evidence="4">nitrilase</fullName>
        <ecNumber evidence="4">3.5.5.1</ecNumber>
    </recommendedName>
</protein>
<evidence type="ECO:0000256" key="3">
    <source>
        <dbReference type="ARBA" id="ARBA00036406"/>
    </source>
</evidence>
<dbReference type="PANTHER" id="PTHR46044">
    <property type="entry name" value="NITRILASE"/>
    <property type="match status" value="1"/>
</dbReference>
<comment type="caution">
    <text evidence="6">The sequence shown here is derived from an EMBL/GenBank/DDBJ whole genome shotgun (WGS) entry which is preliminary data.</text>
</comment>
<comment type="catalytic activity">
    <reaction evidence="3">
        <text>a nitrile + 2 H2O = a carboxylate + NH4(+)</text>
        <dbReference type="Rhea" id="RHEA:21724"/>
        <dbReference type="ChEBI" id="CHEBI:15377"/>
        <dbReference type="ChEBI" id="CHEBI:18379"/>
        <dbReference type="ChEBI" id="CHEBI:28938"/>
        <dbReference type="ChEBI" id="CHEBI:29067"/>
        <dbReference type="EC" id="3.5.5.1"/>
    </reaction>
</comment>
<dbReference type="Pfam" id="PF00795">
    <property type="entry name" value="CN_hydrolase"/>
    <property type="match status" value="1"/>
</dbReference>
<dbReference type="PROSITE" id="PS50007">
    <property type="entry name" value="PIPLC_X_DOMAIN"/>
    <property type="match status" value="1"/>
</dbReference>
<dbReference type="OrthoDB" id="10250282at2759"/>
<evidence type="ECO:0000256" key="2">
    <source>
        <dbReference type="ARBA" id="ARBA00022801"/>
    </source>
</evidence>
<comment type="similarity">
    <text evidence="1">Belongs to the carbon-nitrogen hydrolase superfamily. Nitrilase family.</text>
</comment>
<organism evidence="6 7">
    <name type="scientific">Plectosphaerella plurivora</name>
    <dbReference type="NCBI Taxonomy" id="936078"/>
    <lineage>
        <taxon>Eukaryota</taxon>
        <taxon>Fungi</taxon>
        <taxon>Dikarya</taxon>
        <taxon>Ascomycota</taxon>
        <taxon>Pezizomycotina</taxon>
        <taxon>Sordariomycetes</taxon>
        <taxon>Hypocreomycetidae</taxon>
        <taxon>Glomerellales</taxon>
        <taxon>Plectosphaerellaceae</taxon>
        <taxon>Plectosphaerella</taxon>
    </lineage>
</organism>
<dbReference type="InterPro" id="IPR036526">
    <property type="entry name" value="C-N_Hydrolase_sf"/>
</dbReference>
<dbReference type="Proteomes" id="UP000770015">
    <property type="component" value="Unassembled WGS sequence"/>
</dbReference>
<evidence type="ECO:0000256" key="4">
    <source>
        <dbReference type="ARBA" id="ARBA00039045"/>
    </source>
</evidence>
<dbReference type="EMBL" id="JAGSXJ010000038">
    <property type="protein sequence ID" value="KAH6665335.1"/>
    <property type="molecule type" value="Genomic_DNA"/>
</dbReference>
<dbReference type="InterPro" id="IPR044149">
    <property type="entry name" value="Nitrilases_CHs"/>
</dbReference>
<evidence type="ECO:0000259" key="5">
    <source>
        <dbReference type="PROSITE" id="PS50263"/>
    </source>
</evidence>
<keyword evidence="2" id="KW-0378">Hydrolase</keyword>
<dbReference type="Gene3D" id="3.60.110.10">
    <property type="entry name" value="Carbon-nitrogen hydrolase"/>
    <property type="match status" value="1"/>
</dbReference>
<reference evidence="6" key="1">
    <citation type="journal article" date="2021" name="Nat. Commun.">
        <title>Genetic determinants of endophytism in the Arabidopsis root mycobiome.</title>
        <authorList>
            <person name="Mesny F."/>
            <person name="Miyauchi S."/>
            <person name="Thiergart T."/>
            <person name="Pickel B."/>
            <person name="Atanasova L."/>
            <person name="Karlsson M."/>
            <person name="Huettel B."/>
            <person name="Barry K.W."/>
            <person name="Haridas S."/>
            <person name="Chen C."/>
            <person name="Bauer D."/>
            <person name="Andreopoulos W."/>
            <person name="Pangilinan J."/>
            <person name="LaButti K."/>
            <person name="Riley R."/>
            <person name="Lipzen A."/>
            <person name="Clum A."/>
            <person name="Drula E."/>
            <person name="Henrissat B."/>
            <person name="Kohler A."/>
            <person name="Grigoriev I.V."/>
            <person name="Martin F.M."/>
            <person name="Hacquard S."/>
        </authorList>
    </citation>
    <scope>NUCLEOTIDE SEQUENCE</scope>
    <source>
        <strain evidence="6">MPI-SDFR-AT-0117</strain>
    </source>
</reference>
<evidence type="ECO:0000313" key="6">
    <source>
        <dbReference type="EMBL" id="KAH6665335.1"/>
    </source>
</evidence>
<evidence type="ECO:0000256" key="1">
    <source>
        <dbReference type="ARBA" id="ARBA00008129"/>
    </source>
</evidence>
<proteinExistence type="inferred from homology"/>
<gene>
    <name evidence="6" type="ORF">F5X68DRAFT_265775</name>
</gene>
<sequence>MTTAESNPLKVALVRCPPPNWPLPLHYKRWDGITIDLNASIDAGISLINKAKENGAGLVAFPELWFPGFPKGRDRNDWDKTHLASYIDNSLVVGSPEWEKLLAAIKKAGIWTALAFSERLNNKIYMAQSLVSPTGEVVIHRHKLRPSGSERDMFSDGTIQEFKVLNLPIGRTGMLECGDMTFPMQAQREQLHVGCWPYALDPGDDSDVHWFNTHIVRHGISLYALLSGAYVLIPAVGHAFILDPLCNIVAELRNEVDYEEEPILYHTVPAFEKGNGVKEHDPDAQASWAVLQQLNESFPKTIPHEQGELVPQRSITVDDLKAGNFTWSE</sequence>